<evidence type="ECO:0000313" key="8">
    <source>
        <dbReference type="Proteomes" id="UP001165160"/>
    </source>
</evidence>
<dbReference type="PANTHER" id="PTHR46915">
    <property type="entry name" value="UBIQUITIN-LIKE PROTEASE 4-RELATED"/>
    <property type="match status" value="1"/>
</dbReference>
<protein>
    <recommendedName>
        <fullName evidence="6">Ubiquitin-like protease family profile domain-containing protein</fullName>
    </recommendedName>
</protein>
<feature type="region of interest" description="Disordered" evidence="5">
    <location>
        <begin position="290"/>
        <end position="313"/>
    </location>
</feature>
<feature type="compositionally biased region" description="Pro residues" evidence="5">
    <location>
        <begin position="42"/>
        <end position="51"/>
    </location>
</feature>
<dbReference type="GO" id="GO:0016926">
    <property type="term" value="P:protein desumoylation"/>
    <property type="evidence" value="ECO:0007669"/>
    <property type="project" value="UniProtKB-ARBA"/>
</dbReference>
<evidence type="ECO:0000256" key="2">
    <source>
        <dbReference type="ARBA" id="ARBA00022670"/>
    </source>
</evidence>
<feature type="region of interest" description="Disordered" evidence="5">
    <location>
        <begin position="21"/>
        <end position="54"/>
    </location>
</feature>
<keyword evidence="8" id="KW-1185">Reference proteome</keyword>
<evidence type="ECO:0000259" key="6">
    <source>
        <dbReference type="PROSITE" id="PS50600"/>
    </source>
</evidence>
<dbReference type="Proteomes" id="UP001165160">
    <property type="component" value="Unassembled WGS sequence"/>
</dbReference>
<feature type="region of interest" description="Disordered" evidence="5">
    <location>
        <begin position="255"/>
        <end position="274"/>
    </location>
</feature>
<comment type="similarity">
    <text evidence="1">Belongs to the peptidase C48 family.</text>
</comment>
<proteinExistence type="inferred from homology"/>
<dbReference type="PROSITE" id="PS50600">
    <property type="entry name" value="ULP_PROTEASE"/>
    <property type="match status" value="1"/>
</dbReference>
<evidence type="ECO:0000313" key="7">
    <source>
        <dbReference type="EMBL" id="GMH85091.1"/>
    </source>
</evidence>
<sequence>MASEIFSVYVPTAFAPVTLFTDSPTNSPQPPTPSTTTTPRNLFPPQPPMVPKPGLGLRLRSTPYPSHEGIYVDLQGWSVPLCAWLTFYRLQQENPMDDDTKKDTTTKKDTNKDDSEVTSKVAIEPPQNLNEVYVYQNSHVADFFNTLTHHLHNLPPSPPQITHIRLTSISSTSKCQKFPFKTIYLTGSNCKKKLATYMKSSEFSYPVILTFELFGTELIKRLIGEDGKRRRKVMDKFQRVNNVDAFNEYVENVNNTQFEDDNEDGDGKATPQKADNEVIDLSIDEGVDVDLTSSSPSSLNPSSSSSILPPLSPDPPDRIFNKTLVSFPASPTPHPPCGTIFGVKIGSYSRRYLPEIAEICVTGNKQKYEPEKIALTTTTIHRTYCLDLGWGVAYVPDVSSLLNLDVNNSSSPPVCSLSHSVTRKGKKRKTQVNVKEADRCRVNLKGCHLNDTVVNFYGRWIGGTGSNESIYVFPTYFYTKISNVKGSHQSLTSCWDDIGFWIPPNLWTLKFIIFPINYACHWSTAVICNPGGVFGKDVAGVPAIIHLDSGKKLKAHSSGEIYKVIRLFLTSACIAQQKESEREKDYNSNGGDGEEGEVGSKRASVGVNTNSIRKNFNAEKLPGFSPINSEKGMPQQDNEDDCGVYLLKTIKAVKDLADGGFVLEKKHVEEKVFRVGQWTQKDVDDFREELGRIFYDVGRQGRETKDTV</sequence>
<dbReference type="GO" id="GO:0006508">
    <property type="term" value="P:proteolysis"/>
    <property type="evidence" value="ECO:0007669"/>
    <property type="project" value="UniProtKB-KW"/>
</dbReference>
<comment type="caution">
    <text evidence="7">The sequence shown here is derived from an EMBL/GenBank/DDBJ whole genome shotgun (WGS) entry which is preliminary data.</text>
</comment>
<keyword evidence="4" id="KW-0788">Thiol protease</keyword>
<gene>
    <name evidence="7" type="ORF">TrVE_jg14214</name>
</gene>
<evidence type="ECO:0000256" key="3">
    <source>
        <dbReference type="ARBA" id="ARBA00022801"/>
    </source>
</evidence>
<organism evidence="7 8">
    <name type="scientific">Triparma verrucosa</name>
    <dbReference type="NCBI Taxonomy" id="1606542"/>
    <lineage>
        <taxon>Eukaryota</taxon>
        <taxon>Sar</taxon>
        <taxon>Stramenopiles</taxon>
        <taxon>Ochrophyta</taxon>
        <taxon>Bolidophyceae</taxon>
        <taxon>Parmales</taxon>
        <taxon>Triparmaceae</taxon>
        <taxon>Triparma</taxon>
    </lineage>
</organism>
<dbReference type="Pfam" id="PF02902">
    <property type="entry name" value="Peptidase_C48"/>
    <property type="match status" value="1"/>
</dbReference>
<dbReference type="InterPro" id="IPR003653">
    <property type="entry name" value="Peptidase_C48_C"/>
</dbReference>
<name>A0A9W7B6J1_9STRA</name>
<evidence type="ECO:0000256" key="1">
    <source>
        <dbReference type="ARBA" id="ARBA00005234"/>
    </source>
</evidence>
<reference evidence="8" key="1">
    <citation type="journal article" date="2023" name="Commun. Biol.">
        <title>Genome analysis of Parmales, the sister group of diatoms, reveals the evolutionary specialization of diatoms from phago-mixotrophs to photoautotrophs.</title>
        <authorList>
            <person name="Ban H."/>
            <person name="Sato S."/>
            <person name="Yoshikawa S."/>
            <person name="Yamada K."/>
            <person name="Nakamura Y."/>
            <person name="Ichinomiya M."/>
            <person name="Sato N."/>
            <person name="Blanc-Mathieu R."/>
            <person name="Endo H."/>
            <person name="Kuwata A."/>
            <person name="Ogata H."/>
        </authorList>
    </citation>
    <scope>NUCLEOTIDE SEQUENCE [LARGE SCALE GENOMIC DNA]</scope>
    <source>
        <strain evidence="8">NIES 3699</strain>
    </source>
</reference>
<dbReference type="AlphaFoldDB" id="A0A9W7B6J1"/>
<dbReference type="Gene3D" id="3.40.395.10">
    <property type="entry name" value="Adenoviral Proteinase, Chain A"/>
    <property type="match status" value="1"/>
</dbReference>
<feature type="region of interest" description="Disordered" evidence="5">
    <location>
        <begin position="580"/>
        <end position="604"/>
    </location>
</feature>
<feature type="domain" description="Ubiquitin-like protease family profile" evidence="6">
    <location>
        <begin position="432"/>
        <end position="653"/>
    </location>
</feature>
<evidence type="ECO:0000256" key="4">
    <source>
        <dbReference type="ARBA" id="ARBA00022807"/>
    </source>
</evidence>
<dbReference type="EMBL" id="BRXX01000045">
    <property type="protein sequence ID" value="GMH85091.1"/>
    <property type="molecule type" value="Genomic_DNA"/>
</dbReference>
<keyword evidence="2" id="KW-0645">Protease</keyword>
<dbReference type="PANTHER" id="PTHR46915:SF2">
    <property type="entry name" value="UBIQUITIN-LIKE PROTEASE 4"/>
    <property type="match status" value="1"/>
</dbReference>
<keyword evidence="3" id="KW-0378">Hydrolase</keyword>
<evidence type="ECO:0000256" key="5">
    <source>
        <dbReference type="SAM" id="MobiDB-lite"/>
    </source>
</evidence>
<feature type="compositionally biased region" description="Basic and acidic residues" evidence="5">
    <location>
        <begin position="98"/>
        <end position="117"/>
    </location>
</feature>
<dbReference type="SUPFAM" id="SSF54001">
    <property type="entry name" value="Cysteine proteinases"/>
    <property type="match status" value="1"/>
</dbReference>
<feature type="compositionally biased region" description="Low complexity" evidence="5">
    <location>
        <begin position="293"/>
        <end position="309"/>
    </location>
</feature>
<accession>A0A9W7B6J1</accession>
<dbReference type="GO" id="GO:0008234">
    <property type="term" value="F:cysteine-type peptidase activity"/>
    <property type="evidence" value="ECO:0007669"/>
    <property type="project" value="UniProtKB-KW"/>
</dbReference>
<dbReference type="InterPro" id="IPR038765">
    <property type="entry name" value="Papain-like_cys_pep_sf"/>
</dbReference>
<feature type="region of interest" description="Disordered" evidence="5">
    <location>
        <begin position="95"/>
        <end position="118"/>
    </location>
</feature>